<dbReference type="OrthoDB" id="10351016at2759"/>
<name>A0A2P5IB82_DIAHE</name>
<dbReference type="EMBL" id="MAVT02000090">
    <property type="protein sequence ID" value="POS79768.1"/>
    <property type="molecule type" value="Genomic_DNA"/>
</dbReference>
<dbReference type="Proteomes" id="UP000094444">
    <property type="component" value="Unassembled WGS sequence"/>
</dbReference>
<evidence type="ECO:0000313" key="2">
    <source>
        <dbReference type="Proteomes" id="UP000094444"/>
    </source>
</evidence>
<comment type="caution">
    <text evidence="1">The sequence shown here is derived from an EMBL/GenBank/DDBJ whole genome shotgun (WGS) entry which is preliminary data.</text>
</comment>
<proteinExistence type="predicted"/>
<accession>A0A2P5IB82</accession>
<sequence>MTARRCKAGDLSAEPLALPDPVVASGLNGKMCSTPAGILGWLHNTRISCGRSMYCHMDPGLVRRPPAFAFLLWSAPTSCDAMRCAALPLRSTQGTWTQGSNVWQAKGPKVRFSPGLAKEDADAVPGCLGLWPYWGRESLCAHPQYWRRSPRKLPEGRAAGWKLMSGQLEARKTTKAAQSSLVSSADGYDDKGQLSNGLATSAQAHEYRHEHRHRHRVGG</sequence>
<gene>
    <name evidence="1" type="ORF">DHEL01_v201830</name>
</gene>
<keyword evidence="2" id="KW-1185">Reference proteome</keyword>
<protein>
    <submittedName>
        <fullName evidence="1">Uncharacterized protein</fullName>
    </submittedName>
</protein>
<dbReference type="InParanoid" id="A0A2P5IB82"/>
<evidence type="ECO:0000313" key="1">
    <source>
        <dbReference type="EMBL" id="POS79768.1"/>
    </source>
</evidence>
<dbReference type="AlphaFoldDB" id="A0A2P5IB82"/>
<organism evidence="1 2">
    <name type="scientific">Diaporthe helianthi</name>
    <dbReference type="NCBI Taxonomy" id="158607"/>
    <lineage>
        <taxon>Eukaryota</taxon>
        <taxon>Fungi</taxon>
        <taxon>Dikarya</taxon>
        <taxon>Ascomycota</taxon>
        <taxon>Pezizomycotina</taxon>
        <taxon>Sordariomycetes</taxon>
        <taxon>Sordariomycetidae</taxon>
        <taxon>Diaporthales</taxon>
        <taxon>Diaporthaceae</taxon>
        <taxon>Diaporthe</taxon>
    </lineage>
</organism>
<reference evidence="1" key="1">
    <citation type="submission" date="2017-09" db="EMBL/GenBank/DDBJ databases">
        <title>Polyketide synthases of a Diaporthe helianthi virulent isolate.</title>
        <authorList>
            <person name="Baroncelli R."/>
        </authorList>
    </citation>
    <scope>NUCLEOTIDE SEQUENCE [LARGE SCALE GENOMIC DNA]</scope>
    <source>
        <strain evidence="1">7/96</strain>
    </source>
</reference>